<feature type="transmembrane region" description="Helical" evidence="6">
    <location>
        <begin position="567"/>
        <end position="586"/>
    </location>
</feature>
<feature type="transmembrane region" description="Helical" evidence="6">
    <location>
        <begin position="226"/>
        <end position="245"/>
    </location>
</feature>
<dbReference type="InterPro" id="IPR013083">
    <property type="entry name" value="Znf_RING/FYVE/PHD"/>
</dbReference>
<dbReference type="GO" id="GO:0061630">
    <property type="term" value="F:ubiquitin protein ligase activity"/>
    <property type="evidence" value="ECO:0007669"/>
    <property type="project" value="TreeGrafter"/>
</dbReference>
<evidence type="ECO:0000256" key="4">
    <source>
        <dbReference type="PROSITE-ProRule" id="PRU00175"/>
    </source>
</evidence>
<dbReference type="AlphaFoldDB" id="A0A6A5BLU9"/>
<evidence type="ECO:0000313" key="9">
    <source>
        <dbReference type="Proteomes" id="UP000444721"/>
    </source>
</evidence>
<dbReference type="VEuPathDB" id="AmoebaDB:NF0104360"/>
<comment type="caution">
    <text evidence="8">The sequence shown here is derived from an EMBL/GenBank/DDBJ whole genome shotgun (WGS) entry which is preliminary data.</text>
</comment>
<dbReference type="GO" id="GO:0008270">
    <property type="term" value="F:zinc ion binding"/>
    <property type="evidence" value="ECO:0007669"/>
    <property type="project" value="UniProtKB-KW"/>
</dbReference>
<feature type="transmembrane region" description="Helical" evidence="6">
    <location>
        <begin position="440"/>
        <end position="460"/>
    </location>
</feature>
<feature type="compositionally biased region" description="Low complexity" evidence="5">
    <location>
        <begin position="133"/>
        <end position="153"/>
    </location>
</feature>
<dbReference type="PANTHER" id="PTHR45931">
    <property type="entry name" value="SI:CH211-59O9.10"/>
    <property type="match status" value="1"/>
</dbReference>
<keyword evidence="6" id="KW-0472">Membrane</keyword>
<dbReference type="Gene3D" id="3.30.40.10">
    <property type="entry name" value="Zinc/RING finger domain, C3HC4 (zinc finger)"/>
    <property type="match status" value="1"/>
</dbReference>
<protein>
    <recommendedName>
        <fullName evidence="7">RING-type domain-containing protein</fullName>
    </recommendedName>
</protein>
<feature type="region of interest" description="Disordered" evidence="5">
    <location>
        <begin position="101"/>
        <end position="153"/>
    </location>
</feature>
<feature type="compositionally biased region" description="Acidic residues" evidence="5">
    <location>
        <begin position="101"/>
        <end position="112"/>
    </location>
</feature>
<feature type="compositionally biased region" description="Low complexity" evidence="5">
    <location>
        <begin position="8"/>
        <end position="25"/>
    </location>
</feature>
<dbReference type="PANTHER" id="PTHR45931:SF3">
    <property type="entry name" value="RING ZINC FINGER-CONTAINING PROTEIN"/>
    <property type="match status" value="1"/>
</dbReference>
<feature type="transmembrane region" description="Helical" evidence="6">
    <location>
        <begin position="413"/>
        <end position="434"/>
    </location>
</feature>
<gene>
    <name evidence="8" type="ORF">FDP41_005193</name>
</gene>
<evidence type="ECO:0000256" key="1">
    <source>
        <dbReference type="ARBA" id="ARBA00022723"/>
    </source>
</evidence>
<dbReference type="OrthoDB" id="8062037at2759"/>
<feature type="transmembrane region" description="Helical" evidence="6">
    <location>
        <begin position="257"/>
        <end position="285"/>
    </location>
</feature>
<proteinExistence type="predicted"/>
<dbReference type="Pfam" id="PF13639">
    <property type="entry name" value="zf-RING_2"/>
    <property type="match status" value="1"/>
</dbReference>
<evidence type="ECO:0000256" key="6">
    <source>
        <dbReference type="SAM" id="Phobius"/>
    </source>
</evidence>
<dbReference type="EMBL" id="VFQX01000043">
    <property type="protein sequence ID" value="KAF0975866.1"/>
    <property type="molecule type" value="Genomic_DNA"/>
</dbReference>
<keyword evidence="1" id="KW-0479">Metal-binding</keyword>
<feature type="domain" description="RING-type" evidence="7">
    <location>
        <begin position="722"/>
        <end position="763"/>
    </location>
</feature>
<evidence type="ECO:0000256" key="3">
    <source>
        <dbReference type="ARBA" id="ARBA00022833"/>
    </source>
</evidence>
<dbReference type="GeneID" id="68112411"/>
<feature type="compositionally biased region" description="Polar residues" evidence="5">
    <location>
        <begin position="47"/>
        <end position="71"/>
    </location>
</feature>
<feature type="region of interest" description="Disordered" evidence="5">
    <location>
        <begin position="1"/>
        <end position="79"/>
    </location>
</feature>
<evidence type="ECO:0000256" key="2">
    <source>
        <dbReference type="ARBA" id="ARBA00022771"/>
    </source>
</evidence>
<evidence type="ECO:0000313" key="8">
    <source>
        <dbReference type="EMBL" id="KAF0975866.1"/>
    </source>
</evidence>
<feature type="transmembrane region" description="Helical" evidence="6">
    <location>
        <begin position="535"/>
        <end position="555"/>
    </location>
</feature>
<dbReference type="GO" id="GO:0005634">
    <property type="term" value="C:nucleus"/>
    <property type="evidence" value="ECO:0007669"/>
    <property type="project" value="TreeGrafter"/>
</dbReference>
<dbReference type="Proteomes" id="UP000444721">
    <property type="component" value="Unassembled WGS sequence"/>
</dbReference>
<evidence type="ECO:0000259" key="7">
    <source>
        <dbReference type="PROSITE" id="PS50089"/>
    </source>
</evidence>
<dbReference type="GO" id="GO:0006511">
    <property type="term" value="P:ubiquitin-dependent protein catabolic process"/>
    <property type="evidence" value="ECO:0007669"/>
    <property type="project" value="TreeGrafter"/>
</dbReference>
<dbReference type="VEuPathDB" id="AmoebaDB:NfTy_052340"/>
<organism evidence="8 9">
    <name type="scientific">Naegleria fowleri</name>
    <name type="common">Brain eating amoeba</name>
    <dbReference type="NCBI Taxonomy" id="5763"/>
    <lineage>
        <taxon>Eukaryota</taxon>
        <taxon>Discoba</taxon>
        <taxon>Heterolobosea</taxon>
        <taxon>Tetramitia</taxon>
        <taxon>Eutetramitia</taxon>
        <taxon>Vahlkampfiidae</taxon>
        <taxon>Naegleria</taxon>
    </lineage>
</organism>
<dbReference type="VEuPathDB" id="AmoebaDB:FDP41_005193"/>
<dbReference type="PROSITE" id="PS50089">
    <property type="entry name" value="ZF_RING_2"/>
    <property type="match status" value="1"/>
</dbReference>
<dbReference type="SMART" id="SM00184">
    <property type="entry name" value="RING"/>
    <property type="match status" value="1"/>
</dbReference>
<keyword evidence="6" id="KW-0812">Transmembrane</keyword>
<dbReference type="SUPFAM" id="SSF57850">
    <property type="entry name" value="RING/U-box"/>
    <property type="match status" value="1"/>
</dbReference>
<keyword evidence="3" id="KW-0862">Zinc</keyword>
<accession>A0A6A5BLU9</accession>
<sequence>MFSQFLHSLSSSSVASSLDGVGSSSRNTERRQHAHHNEEVRSDDETTQTGHSIINSSNDNPQQSVPSSSSETRQHHHHHQFRNLLFGGAIRGGHGLLIEDDDYDDDVDDDDQPPVVASSSSSHHRQHRDNNITTTATTTEATTASASSDNNNHITNTLTNNAENISTADSHSRDDLFHSAAARLALGNRLYRLRARARRNRSRNFSEINGFHIANGSKTPFWKSGLVNSMYTTYYLFLQIALILFKLESRFMFNAPAWVFGWVLVIIPTYVMALIFLVSLVFWGVKDLIKWRRHYSRQYRRFERYVSQLDEASRGLATFRNTDPLRYSSVRSIQREKRKAVDRFVGYSVFVGIIVGLVCTILICIKLDYIEQFALPFISIFSVIMVYAVLQCLAAYIYLGIIHGAAKHKLQVLLEMLGFVLCIVCFLILLGVRLDKYVYYMPYAFSLIPLFCLNTALLLYNIISAVRSFSLGPNPNKNNNIKEDSFMTLSGLLITMYNGMERRRKEEIGEPLNDESELSLTDVQRKQRLKNRMDAIFAAMCSIPVNVCFGLISYYGETSMMEWHNYLGIFIPLLVPLFFLCIWTTFRQKIIERYYRAQSSSTATNETEMQDISEEPTMTVRDILNNSEAMRALRSGASNTQTNLSPLMILYLHSLIREQQEQENADTENQDTGRNAALMQFLQELMEARSRPVSQGLTREYLATLPTHIYKHQEGVQINTTCPICLCDYEDGDELRTLPCFHIFHKECIDNWLLQKKICAICKHEVDSYNEQSFYYQDQEDNV</sequence>
<keyword evidence="2 4" id="KW-0863">Zinc-finger</keyword>
<keyword evidence="6" id="KW-1133">Transmembrane helix</keyword>
<dbReference type="InterPro" id="IPR001841">
    <property type="entry name" value="Znf_RING"/>
</dbReference>
<reference evidence="8 9" key="1">
    <citation type="journal article" date="2019" name="Sci. Rep.">
        <title>Nanopore sequencing improves the draft genome of the human pathogenic amoeba Naegleria fowleri.</title>
        <authorList>
            <person name="Liechti N."/>
            <person name="Schurch N."/>
            <person name="Bruggmann R."/>
            <person name="Wittwer M."/>
        </authorList>
    </citation>
    <scope>NUCLEOTIDE SEQUENCE [LARGE SCALE GENOMIC DNA]</scope>
    <source>
        <strain evidence="8 9">ATCC 30894</strain>
    </source>
</reference>
<name>A0A6A5BLU9_NAEFO</name>
<dbReference type="RefSeq" id="XP_044560579.1">
    <property type="nucleotide sequence ID" value="XM_044708691.1"/>
</dbReference>
<dbReference type="InterPro" id="IPR051834">
    <property type="entry name" value="RING_finger_E3_ligase"/>
</dbReference>
<feature type="transmembrane region" description="Helical" evidence="6">
    <location>
        <begin position="377"/>
        <end position="401"/>
    </location>
</feature>
<keyword evidence="9" id="KW-1185">Reference proteome</keyword>
<feature type="transmembrane region" description="Helical" evidence="6">
    <location>
        <begin position="344"/>
        <end position="365"/>
    </location>
</feature>
<feature type="compositionally biased region" description="Basic and acidic residues" evidence="5">
    <location>
        <begin position="27"/>
        <end position="44"/>
    </location>
</feature>
<evidence type="ECO:0000256" key="5">
    <source>
        <dbReference type="SAM" id="MobiDB-lite"/>
    </source>
</evidence>